<feature type="transmembrane region" description="Helical" evidence="6">
    <location>
        <begin position="137"/>
        <end position="156"/>
    </location>
</feature>
<keyword evidence="6" id="KW-0443">Lipid metabolism</keyword>
<dbReference type="Proteomes" id="UP000036873">
    <property type="component" value="Unassembled WGS sequence"/>
</dbReference>
<feature type="transmembrane region" description="Helical" evidence="6">
    <location>
        <begin position="168"/>
        <end position="189"/>
    </location>
</feature>
<dbReference type="OrthoDB" id="9810654at2"/>
<evidence type="ECO:0000256" key="1">
    <source>
        <dbReference type="ARBA" id="ARBA00004651"/>
    </source>
</evidence>
<reference evidence="8" key="1">
    <citation type="submission" date="2015-07" db="EMBL/GenBank/DDBJ databases">
        <title>Draft genome sequence of Acetobacterium bakii DSM 8293, a potential psychrophilic chemical producer through syngas fermentation.</title>
        <authorList>
            <person name="Song Y."/>
            <person name="Hwang S."/>
            <person name="Cho B.-K."/>
        </authorList>
    </citation>
    <scope>NUCLEOTIDE SEQUENCE [LARGE SCALE GENOMIC DNA]</scope>
    <source>
        <strain evidence="8">DSM 8239</strain>
    </source>
</reference>
<dbReference type="RefSeq" id="WP_050739277.1">
    <property type="nucleotide sequence ID" value="NZ_LGYO01000010.1"/>
</dbReference>
<keyword evidence="3 6" id="KW-0812">Transmembrane</keyword>
<comment type="similarity">
    <text evidence="6">Belongs to the LPG synthase family.</text>
</comment>
<keyword evidence="2" id="KW-1003">Cell membrane</keyword>
<feature type="transmembrane region" description="Helical" evidence="6">
    <location>
        <begin position="55"/>
        <end position="76"/>
    </location>
</feature>
<dbReference type="PANTHER" id="PTHR37693:SF1">
    <property type="entry name" value="INTEGRAL MEMBRANE PROTEIN"/>
    <property type="match status" value="1"/>
</dbReference>
<keyword evidence="6" id="KW-0808">Transferase</keyword>
<organism evidence="7 8">
    <name type="scientific">Acetobacterium bakii</name>
    <dbReference type="NCBI Taxonomy" id="52689"/>
    <lineage>
        <taxon>Bacteria</taxon>
        <taxon>Bacillati</taxon>
        <taxon>Bacillota</taxon>
        <taxon>Clostridia</taxon>
        <taxon>Eubacteriales</taxon>
        <taxon>Eubacteriaceae</taxon>
        <taxon>Acetobacterium</taxon>
    </lineage>
</organism>
<feature type="transmembrane region" description="Helical" evidence="6">
    <location>
        <begin position="322"/>
        <end position="342"/>
    </location>
</feature>
<evidence type="ECO:0000313" key="8">
    <source>
        <dbReference type="Proteomes" id="UP000036873"/>
    </source>
</evidence>
<dbReference type="InterPro" id="IPR022791">
    <property type="entry name" value="L-PG_synthase/AglD"/>
</dbReference>
<feature type="transmembrane region" description="Helical" evidence="6">
    <location>
        <begin position="245"/>
        <end position="264"/>
    </location>
</feature>
<proteinExistence type="inferred from homology"/>
<keyword evidence="8" id="KW-1185">Reference proteome</keyword>
<evidence type="ECO:0000256" key="2">
    <source>
        <dbReference type="ARBA" id="ARBA00022475"/>
    </source>
</evidence>
<dbReference type="GO" id="GO:0046677">
    <property type="term" value="P:response to antibiotic"/>
    <property type="evidence" value="ECO:0007669"/>
    <property type="project" value="UniProtKB-KW"/>
</dbReference>
<sequence length="372" mass="41836">MDKKEKKKKEYLIKFLKKYSNYIFFVILISATALVILTQVDPETFINTIKQTKVGFLLLGIGCIFIYFTLEAYMLLKLMNRENPNEKLSFAWTLTIVGQYYNLITPSATGGQPLQLYEMSRKGYGFGAGTAVLVQKYALYQVTVTFLAIAATIFSITTLHHNLDAGKWLIGIGLIVNIAGVILIFILAFSPKAAKGIMIGCVKLLLKLHIFKNAEKYYSKVDHFIEEYQIAIEALKSHKMQTFRLFLVSIVQILVLYSVNYWVYRSLGLYETNAITIISLQAILYVAMAFVPTPGASGGAEAGFLLIFGPVYGPGYTPIAMILWRFITFYFIILFGGIYLSIHSIRVGKEKAKDIEKEISDQANCSVNNSKE</sequence>
<name>A0A0L6U2G0_9FIRM</name>
<dbReference type="NCBIfam" id="TIGR00374">
    <property type="entry name" value="flippase-like domain"/>
    <property type="match status" value="1"/>
</dbReference>
<evidence type="ECO:0000256" key="4">
    <source>
        <dbReference type="ARBA" id="ARBA00022989"/>
    </source>
</evidence>
<dbReference type="PATRIC" id="fig|52689.4.peg.88"/>
<comment type="subcellular location">
    <subcellularLocation>
        <location evidence="1 6">Cell membrane</location>
        <topology evidence="1 6">Multi-pass membrane protein</topology>
    </subcellularLocation>
</comment>
<dbReference type="Pfam" id="PF03706">
    <property type="entry name" value="LPG_synthase_TM"/>
    <property type="match status" value="1"/>
</dbReference>
<protein>
    <recommendedName>
        <fullName evidence="6">Phosphatidylglycerol lysyltransferase</fullName>
        <ecNumber evidence="6">2.3.2.3</ecNumber>
    </recommendedName>
    <alternativeName>
        <fullName evidence="6">Lysylphosphatidylglycerol synthase</fullName>
    </alternativeName>
</protein>
<comment type="catalytic activity">
    <reaction evidence="6">
        <text>L-lysyl-tRNA(Lys) + a 1,2-diacyl-sn-glycero-3-phospho-(1'-sn-glycerol) = a 1,2-diacyl-sn-glycero-3-phospho-1'-(3'-O-L-lysyl)-sn-glycerol + tRNA(Lys)</text>
        <dbReference type="Rhea" id="RHEA:10668"/>
        <dbReference type="Rhea" id="RHEA-COMP:9696"/>
        <dbReference type="Rhea" id="RHEA-COMP:9697"/>
        <dbReference type="ChEBI" id="CHEBI:64716"/>
        <dbReference type="ChEBI" id="CHEBI:75792"/>
        <dbReference type="ChEBI" id="CHEBI:78442"/>
        <dbReference type="ChEBI" id="CHEBI:78529"/>
        <dbReference type="EC" id="2.3.2.3"/>
    </reaction>
</comment>
<comment type="caution">
    <text evidence="7">The sequence shown here is derived from an EMBL/GenBank/DDBJ whole genome shotgun (WGS) entry which is preliminary data.</text>
</comment>
<keyword evidence="5 6" id="KW-0472">Membrane</keyword>
<keyword evidence="6" id="KW-0046">Antibiotic resistance</keyword>
<dbReference type="EC" id="2.3.2.3" evidence="6"/>
<feature type="transmembrane region" description="Helical" evidence="6">
    <location>
        <begin position="21"/>
        <end position="40"/>
    </location>
</feature>
<evidence type="ECO:0000256" key="6">
    <source>
        <dbReference type="RuleBase" id="RU363042"/>
    </source>
</evidence>
<comment type="function">
    <text evidence="6">Catalyzes the transfer of a lysyl group from L-lysyl-tRNA(Lys) to membrane-bound phosphatidylglycerol (PG), which produces lysylphosphatidylglycerol (LPG), a major component of the bacterial membrane with a positive net charge. LPG synthesis contributes to bacterial virulence as it is involved in the resistance mechanism against cationic antimicrobial peptides (CAMP) produces by the host's immune system (defensins, cathelicidins) and by the competing microorganisms.</text>
</comment>
<keyword evidence="4 6" id="KW-1133">Transmembrane helix</keyword>
<dbReference type="STRING" id="52689.AKG39_05040"/>
<accession>A0A0L6U2G0</accession>
<dbReference type="GO" id="GO:0050071">
    <property type="term" value="F:phosphatidylglycerol lysyltransferase activity"/>
    <property type="evidence" value="ECO:0007669"/>
    <property type="project" value="UniProtKB-EC"/>
</dbReference>
<evidence type="ECO:0000256" key="3">
    <source>
        <dbReference type="ARBA" id="ARBA00022692"/>
    </source>
</evidence>
<dbReference type="GO" id="GO:0005886">
    <property type="term" value="C:plasma membrane"/>
    <property type="evidence" value="ECO:0007669"/>
    <property type="project" value="UniProtKB-SubCell"/>
</dbReference>
<gene>
    <name evidence="6" type="primary">mprF</name>
    <name evidence="7" type="ORF">AKG39_05040</name>
</gene>
<dbReference type="EMBL" id="LGYO01000010">
    <property type="protein sequence ID" value="KNZ42703.1"/>
    <property type="molecule type" value="Genomic_DNA"/>
</dbReference>
<dbReference type="GO" id="GO:0006629">
    <property type="term" value="P:lipid metabolic process"/>
    <property type="evidence" value="ECO:0007669"/>
    <property type="project" value="UniProtKB-KW"/>
</dbReference>
<dbReference type="AlphaFoldDB" id="A0A0L6U2G0"/>
<evidence type="ECO:0000256" key="5">
    <source>
        <dbReference type="ARBA" id="ARBA00023136"/>
    </source>
</evidence>
<evidence type="ECO:0000313" key="7">
    <source>
        <dbReference type="EMBL" id="KNZ42703.1"/>
    </source>
</evidence>
<dbReference type="PANTHER" id="PTHR37693">
    <property type="entry name" value="PHOSPHATIDYLGLYCEROL LYSYLTRANSFERASE"/>
    <property type="match status" value="1"/>
</dbReference>